<keyword evidence="8" id="KW-1185">Reference proteome</keyword>
<keyword evidence="2" id="KW-0902">Two-component regulatory system</keyword>
<proteinExistence type="predicted"/>
<sequence>MKTHVNTYIVEDELMHRTIVTQKLKDFSTKSDFLTLDVFPIDNYIDVYNNPTNLSMTSNDIFIIDIHLHSFFNGIQLAQKIRTLNSTAFILFLTSDTTKGIEVINERINPVGYFVKQTSSQLLLEDEFVFFLSQIEQELRGRSKDVLTVKSSGRKHMIVPISDIVYIASIKGQKRKVSIKTNYREIICSEKISNLKDELAEDGRFYKELKSFIINFDFVLSYNQLEGVITFKDHSELHFGTKVITKFKKAITAYQHGGK</sequence>
<evidence type="ECO:0000256" key="2">
    <source>
        <dbReference type="ARBA" id="ARBA00023012"/>
    </source>
</evidence>
<dbReference type="Gene3D" id="3.40.50.2300">
    <property type="match status" value="1"/>
</dbReference>
<evidence type="ECO:0000259" key="6">
    <source>
        <dbReference type="PROSITE" id="PS50110"/>
    </source>
</evidence>
<comment type="function">
    <text evidence="4">Required for high-level post-exponential phase expression of a series of secreted proteins.</text>
</comment>
<dbReference type="PANTHER" id="PTHR37299:SF3">
    <property type="entry name" value="STAGE 0 SPORULATION PROTEIN A HOMOLOG"/>
    <property type="match status" value="1"/>
</dbReference>
<dbReference type="Proteomes" id="UP000664495">
    <property type="component" value="Unassembled WGS sequence"/>
</dbReference>
<evidence type="ECO:0000313" key="7">
    <source>
        <dbReference type="EMBL" id="MBO0455057.1"/>
    </source>
</evidence>
<dbReference type="Gene3D" id="2.40.50.1020">
    <property type="entry name" value="LytTr DNA-binding domain"/>
    <property type="match status" value="1"/>
</dbReference>
<dbReference type="InterPro" id="IPR001789">
    <property type="entry name" value="Sig_transdc_resp-reg_receiver"/>
</dbReference>
<evidence type="ECO:0000256" key="5">
    <source>
        <dbReference type="PROSITE-ProRule" id="PRU00169"/>
    </source>
</evidence>
<dbReference type="PROSITE" id="PS50110">
    <property type="entry name" value="RESPONSE_REGULATORY"/>
    <property type="match status" value="1"/>
</dbReference>
<dbReference type="GO" id="GO:0003677">
    <property type="term" value="F:DNA binding"/>
    <property type="evidence" value="ECO:0007669"/>
    <property type="project" value="UniProtKB-KW"/>
</dbReference>
<evidence type="ECO:0000313" key="8">
    <source>
        <dbReference type="Proteomes" id="UP000664495"/>
    </source>
</evidence>
<dbReference type="InterPro" id="IPR011006">
    <property type="entry name" value="CheY-like_superfamily"/>
</dbReference>
<dbReference type="Pfam" id="PF04397">
    <property type="entry name" value="LytTR"/>
    <property type="match status" value="1"/>
</dbReference>
<keyword evidence="7" id="KW-0238">DNA-binding</keyword>
<dbReference type="SMART" id="SM00850">
    <property type="entry name" value="LytTR"/>
    <property type="match status" value="1"/>
</dbReference>
<evidence type="ECO:0000256" key="4">
    <source>
        <dbReference type="ARBA" id="ARBA00037164"/>
    </source>
</evidence>
<feature type="domain" description="Response regulatory" evidence="6">
    <location>
        <begin position="6"/>
        <end position="131"/>
    </location>
</feature>
<reference evidence="7 8" key="1">
    <citation type="submission" date="2021-03" db="EMBL/GenBank/DDBJ databases">
        <title>Enterococcal diversity collection.</title>
        <authorList>
            <person name="Gilmore M.S."/>
            <person name="Schwartzman J."/>
            <person name="Van Tyne D."/>
            <person name="Martin M."/>
            <person name="Earl A.M."/>
            <person name="Manson A.L."/>
            <person name="Straub T."/>
            <person name="Salamzade R."/>
            <person name="Saavedra J."/>
            <person name="Lebreton F."/>
            <person name="Prichula J."/>
            <person name="Schaufler K."/>
            <person name="Gaca A."/>
            <person name="Sgardioli B."/>
            <person name="Wagenaar J."/>
            <person name="Strong T."/>
        </authorList>
    </citation>
    <scope>NUCLEOTIDE SEQUENCE [LARGE SCALE GENOMIC DNA]</scope>
    <source>
        <strain evidence="7 8">MJM16</strain>
    </source>
</reference>
<dbReference type="RefSeq" id="WP_207110781.1">
    <property type="nucleotide sequence ID" value="NZ_JAFLVR010000086.1"/>
</dbReference>
<gene>
    <name evidence="7" type="ORF">JZO85_22640</name>
</gene>
<organism evidence="7 8">
    <name type="scientific">Candidatus Enterococcus murrayae</name>
    <dbReference type="NCBI Taxonomy" id="2815321"/>
    <lineage>
        <taxon>Bacteria</taxon>
        <taxon>Bacillati</taxon>
        <taxon>Bacillota</taxon>
        <taxon>Bacilli</taxon>
        <taxon>Lactobacillales</taxon>
        <taxon>Enterococcaceae</taxon>
        <taxon>Enterococcus</taxon>
    </lineage>
</organism>
<comment type="caution">
    <text evidence="7">The sequence shown here is derived from an EMBL/GenBank/DDBJ whole genome shotgun (WGS) entry which is preliminary data.</text>
</comment>
<dbReference type="EMBL" id="JAFLVR010000086">
    <property type="protein sequence ID" value="MBO0455057.1"/>
    <property type="molecule type" value="Genomic_DNA"/>
</dbReference>
<keyword evidence="3" id="KW-0010">Activator</keyword>
<accession>A0ABS3HPV0</accession>
<keyword evidence="5" id="KW-0597">Phosphoprotein</keyword>
<evidence type="ECO:0000256" key="1">
    <source>
        <dbReference type="ARBA" id="ARBA00022490"/>
    </source>
</evidence>
<evidence type="ECO:0000256" key="3">
    <source>
        <dbReference type="ARBA" id="ARBA00023159"/>
    </source>
</evidence>
<dbReference type="SUPFAM" id="SSF52172">
    <property type="entry name" value="CheY-like"/>
    <property type="match status" value="1"/>
</dbReference>
<dbReference type="InterPro" id="IPR046947">
    <property type="entry name" value="LytR-like"/>
</dbReference>
<protein>
    <submittedName>
        <fullName evidence="7">LytTR family transcriptional regulator DNA-binding domain-containing protein</fullName>
    </submittedName>
</protein>
<feature type="modified residue" description="4-aspartylphosphate" evidence="5">
    <location>
        <position position="65"/>
    </location>
</feature>
<keyword evidence="1" id="KW-0963">Cytoplasm</keyword>
<dbReference type="InterPro" id="IPR007492">
    <property type="entry name" value="LytTR_DNA-bd_dom"/>
</dbReference>
<dbReference type="CDD" id="cd00156">
    <property type="entry name" value="REC"/>
    <property type="match status" value="1"/>
</dbReference>
<name>A0ABS3HPV0_9ENTE</name>
<dbReference type="PANTHER" id="PTHR37299">
    <property type="entry name" value="TRANSCRIPTIONAL REGULATOR-RELATED"/>
    <property type="match status" value="1"/>
</dbReference>